<organism evidence="1 2">
    <name type="scientific">Pedobacter miscanthi</name>
    <dbReference type="NCBI Taxonomy" id="2259170"/>
    <lineage>
        <taxon>Bacteria</taxon>
        <taxon>Pseudomonadati</taxon>
        <taxon>Bacteroidota</taxon>
        <taxon>Sphingobacteriia</taxon>
        <taxon>Sphingobacteriales</taxon>
        <taxon>Sphingobacteriaceae</taxon>
        <taxon>Pedobacter</taxon>
    </lineage>
</organism>
<comment type="caution">
    <text evidence="1">The sequence shown here is derived from an EMBL/GenBank/DDBJ whole genome shotgun (WGS) entry which is preliminary data.</text>
</comment>
<sequence>MKNQVKLIALTLLILLGSLLPQYSSAFSYKSKDPVVIEVTARQKTIEEALTAVKMVLLQKKFISANGVQKNSLNAIRTTMSKADYFVADATAAQADGKIKVTITFVKVGTGFLNLKKVAEEVKAELEK</sequence>
<evidence type="ECO:0000313" key="1">
    <source>
        <dbReference type="EMBL" id="RBQ05381.1"/>
    </source>
</evidence>
<keyword evidence="2" id="KW-1185">Reference proteome</keyword>
<protein>
    <submittedName>
        <fullName evidence="1">Uncharacterized protein</fullName>
    </submittedName>
</protein>
<dbReference type="AlphaFoldDB" id="A0A366KUR8"/>
<dbReference type="RefSeq" id="WP_113950037.1">
    <property type="nucleotide sequence ID" value="NZ_QNQU01000014.1"/>
</dbReference>
<evidence type="ECO:0000313" key="2">
    <source>
        <dbReference type="Proteomes" id="UP000252081"/>
    </source>
</evidence>
<gene>
    <name evidence="1" type="ORF">DRW42_17015</name>
</gene>
<name>A0A366KUR8_9SPHI</name>
<reference evidence="1 2" key="1">
    <citation type="submission" date="2018-07" db="EMBL/GenBank/DDBJ databases">
        <title>A draft genome of a endophytic bacteria, a new species of Pedobacter.</title>
        <authorList>
            <person name="Zhang Z.D."/>
            <person name="Chen Z.J."/>
        </authorList>
    </citation>
    <scope>NUCLEOTIDE SEQUENCE [LARGE SCALE GENOMIC DNA]</scope>
    <source>
        <strain evidence="1 2">RS10</strain>
    </source>
</reference>
<accession>A0A366KUR8</accession>
<dbReference type="Proteomes" id="UP000252081">
    <property type="component" value="Unassembled WGS sequence"/>
</dbReference>
<dbReference type="EMBL" id="QNQU01000014">
    <property type="protein sequence ID" value="RBQ05381.1"/>
    <property type="molecule type" value="Genomic_DNA"/>
</dbReference>
<proteinExistence type="predicted"/>
<dbReference type="OrthoDB" id="770659at2"/>